<name>A0A8T1UUN7_9STRA</name>
<organism evidence="1 2">
    <name type="scientific">Phytophthora cactorum</name>
    <dbReference type="NCBI Taxonomy" id="29920"/>
    <lineage>
        <taxon>Eukaryota</taxon>
        <taxon>Sar</taxon>
        <taxon>Stramenopiles</taxon>
        <taxon>Oomycota</taxon>
        <taxon>Peronosporomycetes</taxon>
        <taxon>Peronosporales</taxon>
        <taxon>Peronosporaceae</taxon>
        <taxon>Phytophthora</taxon>
    </lineage>
</organism>
<reference evidence="1" key="1">
    <citation type="submission" date="2021-01" db="EMBL/GenBank/DDBJ databases">
        <title>Phytophthora aleatoria, a newly-described species from Pinus radiata is distinct from Phytophthora cactorum isolates based on comparative genomics.</title>
        <authorList>
            <person name="Mcdougal R."/>
            <person name="Panda P."/>
            <person name="Williams N."/>
            <person name="Studholme D.J."/>
        </authorList>
    </citation>
    <scope>NUCLEOTIDE SEQUENCE</scope>
    <source>
        <strain evidence="1">NZFS 3830</strain>
    </source>
</reference>
<protein>
    <recommendedName>
        <fullName evidence="3">Phospholipase D-like domain-containing protein</fullName>
    </recommendedName>
</protein>
<dbReference type="Proteomes" id="UP000688947">
    <property type="component" value="Unassembled WGS sequence"/>
</dbReference>
<proteinExistence type="predicted"/>
<accession>A0A8T1UUN7</accession>
<comment type="caution">
    <text evidence="1">The sequence shown here is derived from an EMBL/GenBank/DDBJ whole genome shotgun (WGS) entry which is preliminary data.</text>
</comment>
<gene>
    <name evidence="1" type="ORF">JG687_00003918</name>
</gene>
<evidence type="ECO:0000313" key="1">
    <source>
        <dbReference type="EMBL" id="KAG6968166.1"/>
    </source>
</evidence>
<evidence type="ECO:0000313" key="2">
    <source>
        <dbReference type="Proteomes" id="UP000688947"/>
    </source>
</evidence>
<sequence>MMHYKLTLSYEDSMVAVGGSANMTKAAWSRNGEFIFYVEGPAGECLSRLRTVHRILRTRRIPRTLKTWMLATTMAIDDENTADITQALVNLHGGTIGRTRRHAGILVTTATKSTLVFASNLRQSSA</sequence>
<dbReference type="EMBL" id="JAENGZ010000126">
    <property type="protein sequence ID" value="KAG6968166.1"/>
    <property type="molecule type" value="Genomic_DNA"/>
</dbReference>
<evidence type="ECO:0008006" key="3">
    <source>
        <dbReference type="Google" id="ProtNLM"/>
    </source>
</evidence>
<dbReference type="OrthoDB" id="106655at2759"/>
<dbReference type="AlphaFoldDB" id="A0A8T1UUN7"/>
<dbReference type="VEuPathDB" id="FungiDB:PC110_g4699"/>